<keyword evidence="10 13" id="KW-0408">Iron</keyword>
<keyword evidence="6" id="KW-0812">Transmembrane</keyword>
<keyword evidence="9" id="KW-0560">Oxidoreductase</keyword>
<dbReference type="AlphaFoldDB" id="A0A8H6XNC4"/>
<comment type="caution">
    <text evidence="15">The sequence shown here is derived from an EMBL/GenBank/DDBJ whole genome shotgun (WGS) entry which is preliminary data.</text>
</comment>
<comment type="similarity">
    <text evidence="4">Belongs to the cytochrome P450 family.</text>
</comment>
<dbReference type="OrthoDB" id="3945418at2759"/>
<evidence type="ECO:0000256" key="11">
    <source>
        <dbReference type="ARBA" id="ARBA00023033"/>
    </source>
</evidence>
<dbReference type="InterPro" id="IPR001128">
    <property type="entry name" value="Cyt_P450"/>
</dbReference>
<keyword evidence="5 13" id="KW-0349">Heme</keyword>
<dbReference type="PANTHER" id="PTHR24305:SF166">
    <property type="entry name" value="CYTOCHROME P450 12A4, MITOCHONDRIAL-RELATED"/>
    <property type="match status" value="1"/>
</dbReference>
<evidence type="ECO:0000256" key="2">
    <source>
        <dbReference type="ARBA" id="ARBA00004370"/>
    </source>
</evidence>
<protein>
    <submittedName>
        <fullName evidence="15">Cytochrome P450</fullName>
    </submittedName>
</protein>
<dbReference type="SUPFAM" id="SSF48264">
    <property type="entry name" value="Cytochrome P450"/>
    <property type="match status" value="1"/>
</dbReference>
<dbReference type="Gene3D" id="1.10.630.10">
    <property type="entry name" value="Cytochrome P450"/>
    <property type="match status" value="1"/>
</dbReference>
<dbReference type="GO" id="GO:0016020">
    <property type="term" value="C:membrane"/>
    <property type="evidence" value="ECO:0007669"/>
    <property type="project" value="UniProtKB-SubCell"/>
</dbReference>
<comment type="pathway">
    <text evidence="3">Secondary metabolite biosynthesis; terpenoid biosynthesis.</text>
</comment>
<organism evidence="15 16">
    <name type="scientific">Mycena venus</name>
    <dbReference type="NCBI Taxonomy" id="2733690"/>
    <lineage>
        <taxon>Eukaryota</taxon>
        <taxon>Fungi</taxon>
        <taxon>Dikarya</taxon>
        <taxon>Basidiomycota</taxon>
        <taxon>Agaricomycotina</taxon>
        <taxon>Agaricomycetes</taxon>
        <taxon>Agaricomycetidae</taxon>
        <taxon>Agaricales</taxon>
        <taxon>Marasmiineae</taxon>
        <taxon>Mycenaceae</taxon>
        <taxon>Mycena</taxon>
    </lineage>
</organism>
<dbReference type="GO" id="GO:0016705">
    <property type="term" value="F:oxidoreductase activity, acting on paired donors, with incorporation or reduction of molecular oxygen"/>
    <property type="evidence" value="ECO:0007669"/>
    <property type="project" value="InterPro"/>
</dbReference>
<keyword evidence="16" id="KW-1185">Reference proteome</keyword>
<dbReference type="GO" id="GO:0004497">
    <property type="term" value="F:monooxygenase activity"/>
    <property type="evidence" value="ECO:0007669"/>
    <property type="project" value="UniProtKB-KW"/>
</dbReference>
<keyword evidence="14" id="KW-0732">Signal</keyword>
<evidence type="ECO:0000256" key="10">
    <source>
        <dbReference type="ARBA" id="ARBA00023004"/>
    </source>
</evidence>
<evidence type="ECO:0000256" key="1">
    <source>
        <dbReference type="ARBA" id="ARBA00001971"/>
    </source>
</evidence>
<dbReference type="EMBL" id="JACAZI010000014">
    <property type="protein sequence ID" value="KAF7344928.1"/>
    <property type="molecule type" value="Genomic_DNA"/>
</dbReference>
<accession>A0A8H6XNC4</accession>
<comment type="subcellular location">
    <subcellularLocation>
        <location evidence="2">Membrane</location>
    </subcellularLocation>
</comment>
<dbReference type="GO" id="GO:0005506">
    <property type="term" value="F:iron ion binding"/>
    <property type="evidence" value="ECO:0007669"/>
    <property type="project" value="InterPro"/>
</dbReference>
<evidence type="ECO:0000256" key="12">
    <source>
        <dbReference type="ARBA" id="ARBA00023136"/>
    </source>
</evidence>
<evidence type="ECO:0000256" key="14">
    <source>
        <dbReference type="SAM" id="SignalP"/>
    </source>
</evidence>
<dbReference type="PRINTS" id="PR00385">
    <property type="entry name" value="P450"/>
</dbReference>
<keyword evidence="8" id="KW-1133">Transmembrane helix</keyword>
<feature type="binding site" description="axial binding residue" evidence="13">
    <location>
        <position position="451"/>
    </location>
    <ligand>
        <name>heme</name>
        <dbReference type="ChEBI" id="CHEBI:30413"/>
    </ligand>
    <ligandPart>
        <name>Fe</name>
        <dbReference type="ChEBI" id="CHEBI:18248"/>
    </ligandPart>
</feature>
<evidence type="ECO:0000256" key="5">
    <source>
        <dbReference type="ARBA" id="ARBA00022617"/>
    </source>
</evidence>
<evidence type="ECO:0000256" key="4">
    <source>
        <dbReference type="ARBA" id="ARBA00010617"/>
    </source>
</evidence>
<sequence>MMTMTPLLLLAVALKFVFEAVQCLKCVFLHPLSTIPGPWYASLSDWWLAYHTFRFEQANVVHNLFAKFGPIVRAGPNKILFRDAQAMRDVYIIRRFEKGPVYQSFKLNGMDHAFTILDNESHAARRRASGPHYSAANIAHFQSQMHKETLSLVDKLESIAGQMSVDCLDLLKTYHAQLAVLSIFGYHLGAVEKWSTDTPNEFCQAISDFPKQGIVKRFFPRWVWALLCCIPNKRWKSFTQCSKLLTEFAMARTLELEQQLELGKEFEASPPLVYRLLQYHQPLSHNPLEHDVVITDCLAHLIAGVETTANTLVYFLWQLACSPQIQRKLQLEIDSAMLDRSIIPKLSILQNLPYLNAFINEGCIFRPPRPRCDFRSIGTCCPAGSELHLAWTRPSPPALLSALKRGLCTATPTCFPPPETFDPERWLDNSEPAGVARATHMMPFGIGTRVCSGQALAQAALLIPLVAIVRNFRIRAGESTTDESMRKKHGSVRSVSYDFCDVMLIK</sequence>
<feature type="chain" id="PRO_5034534504" evidence="14">
    <location>
        <begin position="24"/>
        <end position="506"/>
    </location>
</feature>
<evidence type="ECO:0000256" key="7">
    <source>
        <dbReference type="ARBA" id="ARBA00022723"/>
    </source>
</evidence>
<evidence type="ECO:0000256" key="6">
    <source>
        <dbReference type="ARBA" id="ARBA00022692"/>
    </source>
</evidence>
<dbReference type="GO" id="GO:0020037">
    <property type="term" value="F:heme binding"/>
    <property type="evidence" value="ECO:0007669"/>
    <property type="project" value="InterPro"/>
</dbReference>
<dbReference type="InterPro" id="IPR050121">
    <property type="entry name" value="Cytochrome_P450_monoxygenase"/>
</dbReference>
<proteinExistence type="inferred from homology"/>
<dbReference type="Pfam" id="PF00067">
    <property type="entry name" value="p450"/>
    <property type="match status" value="2"/>
</dbReference>
<evidence type="ECO:0000313" key="15">
    <source>
        <dbReference type="EMBL" id="KAF7344928.1"/>
    </source>
</evidence>
<evidence type="ECO:0000256" key="8">
    <source>
        <dbReference type="ARBA" id="ARBA00022989"/>
    </source>
</evidence>
<dbReference type="PRINTS" id="PR00463">
    <property type="entry name" value="EP450I"/>
</dbReference>
<evidence type="ECO:0000256" key="9">
    <source>
        <dbReference type="ARBA" id="ARBA00023002"/>
    </source>
</evidence>
<feature type="signal peptide" evidence="14">
    <location>
        <begin position="1"/>
        <end position="23"/>
    </location>
</feature>
<dbReference type="InterPro" id="IPR002401">
    <property type="entry name" value="Cyt_P450_E_grp-I"/>
</dbReference>
<gene>
    <name evidence="15" type="ORF">MVEN_01655200</name>
</gene>
<evidence type="ECO:0000256" key="13">
    <source>
        <dbReference type="PIRSR" id="PIRSR602401-1"/>
    </source>
</evidence>
<name>A0A8H6XNC4_9AGAR</name>
<comment type="cofactor">
    <cofactor evidence="1 13">
        <name>heme</name>
        <dbReference type="ChEBI" id="CHEBI:30413"/>
    </cofactor>
</comment>
<keyword evidence="11" id="KW-0503">Monooxygenase</keyword>
<evidence type="ECO:0000313" key="16">
    <source>
        <dbReference type="Proteomes" id="UP000620124"/>
    </source>
</evidence>
<reference evidence="15" key="1">
    <citation type="submission" date="2020-05" db="EMBL/GenBank/DDBJ databases">
        <title>Mycena genomes resolve the evolution of fungal bioluminescence.</title>
        <authorList>
            <person name="Tsai I.J."/>
        </authorList>
    </citation>
    <scope>NUCLEOTIDE SEQUENCE</scope>
    <source>
        <strain evidence="15">CCC161011</strain>
    </source>
</reference>
<evidence type="ECO:0000256" key="3">
    <source>
        <dbReference type="ARBA" id="ARBA00004721"/>
    </source>
</evidence>
<keyword evidence="7 13" id="KW-0479">Metal-binding</keyword>
<keyword evidence="12" id="KW-0472">Membrane</keyword>
<dbReference type="Proteomes" id="UP000620124">
    <property type="component" value="Unassembled WGS sequence"/>
</dbReference>
<dbReference type="InterPro" id="IPR036396">
    <property type="entry name" value="Cyt_P450_sf"/>
</dbReference>
<dbReference type="PANTHER" id="PTHR24305">
    <property type="entry name" value="CYTOCHROME P450"/>
    <property type="match status" value="1"/>
</dbReference>